<dbReference type="InterPro" id="IPR010930">
    <property type="entry name" value="Flg_bb/hook_C_dom"/>
</dbReference>
<reference evidence="6 7" key="1">
    <citation type="submission" date="2012-12" db="EMBL/GenBank/DDBJ databases">
        <title>Novel taxa of Listeriaceae from agricultural environments in the United States.</title>
        <authorList>
            <person name="den Bakker H.C."/>
            <person name="Allred A."/>
            <person name="Warchocki S."/>
            <person name="Wright E.M."/>
            <person name="Burrell A."/>
            <person name="Nightingale K.K."/>
            <person name="Kephart D."/>
            <person name="Wiedmann M."/>
        </authorList>
    </citation>
    <scope>NUCLEOTIDE SEQUENCE [LARGE SCALE GENOMIC DNA]</scope>
    <source>
        <strain evidence="6 7">FSL F6-1183</strain>
    </source>
</reference>
<keyword evidence="6" id="KW-0969">Cilium</keyword>
<dbReference type="Pfam" id="PF00460">
    <property type="entry name" value="Flg_bb_rod"/>
    <property type="match status" value="1"/>
</dbReference>
<sequence length="259" mass="28029">MKGLYIGAAGMMNYMKHLDVHSNNIANSETAGFKFDQLTSQAMSRKQVQFNQADSAKTIGSVDYAVHPNQTFVNLKQGSMQVTGRDLDFFLHDADSEAGSSFFVAGKDGETFLTRGGSFYSDQNGFLKTSDGANLLAENGTAIQVGAQTKVTVDTAGNIRRADTNELLGKLQTKFIAADQRGNLEKNGLGQLTLKTGTIQGLPAGRALIQNGVLESSNVDMSTEMVELMDNQRMVQASSNIIKMFDTVYDKESSGLLRN</sequence>
<dbReference type="InterPro" id="IPR037925">
    <property type="entry name" value="FlgE/F/G-like"/>
</dbReference>
<dbReference type="GO" id="GO:0071978">
    <property type="term" value="P:bacterial-type flagellum-dependent swarming motility"/>
    <property type="evidence" value="ECO:0007669"/>
    <property type="project" value="TreeGrafter"/>
</dbReference>
<dbReference type="Pfam" id="PF22692">
    <property type="entry name" value="LlgE_F_G_D1"/>
    <property type="match status" value="1"/>
</dbReference>
<comment type="similarity">
    <text evidence="1 2">Belongs to the flagella basal body rod proteins family.</text>
</comment>
<gene>
    <name evidence="6" type="primary">flgG</name>
    <name evidence="6" type="ORF">LMUR_05285</name>
</gene>
<dbReference type="GO" id="GO:0009425">
    <property type="term" value="C:bacterial-type flagellum basal body"/>
    <property type="evidence" value="ECO:0007669"/>
    <property type="project" value="UniProtKB-SubCell"/>
</dbReference>
<dbReference type="InterPro" id="IPR020013">
    <property type="entry name" value="Flagellar_FlgE/F/G"/>
</dbReference>
<comment type="caution">
    <text evidence="6">The sequence shown here is derived from an EMBL/GenBank/DDBJ whole genome shotgun (WGS) entry which is preliminary data.</text>
</comment>
<dbReference type="AlphaFoldDB" id="A0A829R953"/>
<dbReference type="EMBL" id="AODG01000006">
    <property type="protein sequence ID" value="EUJ29018.1"/>
    <property type="molecule type" value="Genomic_DNA"/>
</dbReference>
<protein>
    <submittedName>
        <fullName evidence="6">Flagellar basal body rod protein FlgG</fullName>
    </submittedName>
</protein>
<accession>A0A829R953</accession>
<feature type="domain" description="Flagellar basal body rod protein N-terminal" evidence="3">
    <location>
        <begin position="4"/>
        <end position="34"/>
    </location>
</feature>
<evidence type="ECO:0000313" key="6">
    <source>
        <dbReference type="EMBL" id="EUJ29018.1"/>
    </source>
</evidence>
<dbReference type="Pfam" id="PF06429">
    <property type="entry name" value="Flg_bbr_C"/>
    <property type="match status" value="1"/>
</dbReference>
<evidence type="ECO:0000259" key="5">
    <source>
        <dbReference type="Pfam" id="PF22692"/>
    </source>
</evidence>
<name>A0A829R953_LISGR</name>
<feature type="domain" description="Flagellar basal-body/hook protein C-terminal" evidence="4">
    <location>
        <begin position="210"/>
        <end position="251"/>
    </location>
</feature>
<evidence type="ECO:0000256" key="2">
    <source>
        <dbReference type="RuleBase" id="RU362116"/>
    </source>
</evidence>
<feature type="domain" description="Flagellar hook protein FlgE/F/G-like D1" evidence="5">
    <location>
        <begin position="99"/>
        <end position="159"/>
    </location>
</feature>
<evidence type="ECO:0000259" key="4">
    <source>
        <dbReference type="Pfam" id="PF06429"/>
    </source>
</evidence>
<dbReference type="Proteomes" id="UP000019251">
    <property type="component" value="Unassembled WGS sequence"/>
</dbReference>
<evidence type="ECO:0000259" key="3">
    <source>
        <dbReference type="Pfam" id="PF00460"/>
    </source>
</evidence>
<keyword evidence="2" id="KW-0975">Bacterial flagellum</keyword>
<dbReference type="InterPro" id="IPR053967">
    <property type="entry name" value="LlgE_F_G-like_D1"/>
</dbReference>
<comment type="subcellular location">
    <subcellularLocation>
        <location evidence="2">Bacterial flagellum basal body</location>
    </subcellularLocation>
</comment>
<evidence type="ECO:0000313" key="7">
    <source>
        <dbReference type="Proteomes" id="UP000019251"/>
    </source>
</evidence>
<dbReference type="PANTHER" id="PTHR30435:SF31">
    <property type="entry name" value="FLAGELLAR BASAL-BODY ROD PROTEIN FLGG"/>
    <property type="match status" value="1"/>
</dbReference>
<keyword evidence="6" id="KW-0966">Cell projection</keyword>
<dbReference type="RefSeq" id="WP_036105018.1">
    <property type="nucleotide sequence ID" value="NZ_AODG01000006.1"/>
</dbReference>
<evidence type="ECO:0000256" key="1">
    <source>
        <dbReference type="ARBA" id="ARBA00009677"/>
    </source>
</evidence>
<dbReference type="PANTHER" id="PTHR30435">
    <property type="entry name" value="FLAGELLAR PROTEIN"/>
    <property type="match status" value="1"/>
</dbReference>
<proteinExistence type="inferred from homology"/>
<keyword evidence="6" id="KW-0282">Flagellum</keyword>
<dbReference type="SUPFAM" id="SSF117143">
    <property type="entry name" value="Flagellar hook protein flgE"/>
    <property type="match status" value="1"/>
</dbReference>
<organism evidence="6 7">
    <name type="scientific">Listeria grayi FSL F6-1183</name>
    <dbReference type="NCBI Taxonomy" id="1265827"/>
    <lineage>
        <taxon>Bacteria</taxon>
        <taxon>Bacillati</taxon>
        <taxon>Bacillota</taxon>
        <taxon>Bacilli</taxon>
        <taxon>Bacillales</taxon>
        <taxon>Listeriaceae</taxon>
        <taxon>Listeria</taxon>
    </lineage>
</organism>
<dbReference type="NCBIfam" id="TIGR03506">
    <property type="entry name" value="FlgEFG_subfam"/>
    <property type="match status" value="1"/>
</dbReference>
<dbReference type="InterPro" id="IPR001444">
    <property type="entry name" value="Flag_bb_rod_N"/>
</dbReference>